<dbReference type="EMBL" id="JADHEI010000028">
    <property type="protein sequence ID" value="MBF2734956.1"/>
    <property type="molecule type" value="Genomic_DNA"/>
</dbReference>
<dbReference type="Pfam" id="PF00496">
    <property type="entry name" value="SBP_bac_5"/>
    <property type="match status" value="1"/>
</dbReference>
<dbReference type="AlphaFoldDB" id="A0A930UFR8"/>
<dbReference type="GO" id="GO:0015833">
    <property type="term" value="P:peptide transport"/>
    <property type="evidence" value="ECO:0007669"/>
    <property type="project" value="TreeGrafter"/>
</dbReference>
<evidence type="ECO:0000313" key="4">
    <source>
        <dbReference type="Proteomes" id="UP000604381"/>
    </source>
</evidence>
<keyword evidence="1" id="KW-0732">Signal</keyword>
<feature type="chain" id="PRO_5037871283" evidence="1">
    <location>
        <begin position="27"/>
        <end position="676"/>
    </location>
</feature>
<accession>A0A930UFR8</accession>
<dbReference type="Gene3D" id="3.40.190.10">
    <property type="entry name" value="Periplasmic binding protein-like II"/>
    <property type="match status" value="1"/>
</dbReference>
<comment type="caution">
    <text evidence="3">The sequence shown here is derived from an EMBL/GenBank/DDBJ whole genome shotgun (WGS) entry which is preliminary data.</text>
</comment>
<dbReference type="PANTHER" id="PTHR30290">
    <property type="entry name" value="PERIPLASMIC BINDING COMPONENT OF ABC TRANSPORTER"/>
    <property type="match status" value="1"/>
</dbReference>
<proteinExistence type="predicted"/>
<dbReference type="Proteomes" id="UP000604381">
    <property type="component" value="Unassembled WGS sequence"/>
</dbReference>
<evidence type="ECO:0000256" key="1">
    <source>
        <dbReference type="SAM" id="SignalP"/>
    </source>
</evidence>
<name>A0A930UFR8_9GAMM</name>
<dbReference type="InterPro" id="IPR039424">
    <property type="entry name" value="SBP_5"/>
</dbReference>
<reference evidence="3" key="1">
    <citation type="submission" date="2020-10" db="EMBL/GenBank/DDBJ databases">
        <title>An improved Amphimedon queenslandica hologenome assembly reveals how three proteobacterial symbionts can extend the metabolic phenotypic of their marine sponge host.</title>
        <authorList>
            <person name="Degnan B."/>
            <person name="Degnan S."/>
            <person name="Xiang X."/>
        </authorList>
    </citation>
    <scope>NUCLEOTIDE SEQUENCE</scope>
    <source>
        <strain evidence="3">AqS2</strain>
    </source>
</reference>
<evidence type="ECO:0000313" key="3">
    <source>
        <dbReference type="EMBL" id="MBF2734956.1"/>
    </source>
</evidence>
<evidence type="ECO:0000259" key="2">
    <source>
        <dbReference type="Pfam" id="PF00496"/>
    </source>
</evidence>
<dbReference type="InterPro" id="IPR000914">
    <property type="entry name" value="SBP_5_dom"/>
</dbReference>
<dbReference type="SUPFAM" id="SSF53850">
    <property type="entry name" value="Periplasmic binding protein-like II"/>
    <property type="match status" value="1"/>
</dbReference>
<organism evidence="3 4">
    <name type="scientific">Candidatus Amphirhobacter heronislandensis</name>
    <dbReference type="NCBI Taxonomy" id="1732024"/>
    <lineage>
        <taxon>Bacteria</taxon>
        <taxon>Pseudomonadati</taxon>
        <taxon>Pseudomonadota</taxon>
        <taxon>Gammaproteobacteria</taxon>
        <taxon>Candidatus Tethybacterales</taxon>
        <taxon>Candidatus Tethybacteraceae</taxon>
        <taxon>Candidatus Amphirhobacter</taxon>
    </lineage>
</organism>
<keyword evidence="4" id="KW-1185">Reference proteome</keyword>
<gene>
    <name evidence="3" type="ORF">ISN26_02530</name>
</gene>
<dbReference type="Gene3D" id="3.10.105.10">
    <property type="entry name" value="Dipeptide-binding Protein, Domain 3"/>
    <property type="match status" value="1"/>
</dbReference>
<dbReference type="PANTHER" id="PTHR30290:SF62">
    <property type="entry name" value="OLIGOPEPTIDE ABC TRANSPORTER, PERIPLASMIC OLIGOPEPTIDE-BINDING PROTEIN"/>
    <property type="match status" value="1"/>
</dbReference>
<sequence>MKTASTARRAVSGVIASSLVAASTFASTTLPPEQPLSSLEWELVGKDELYYYRALPSYSEAPYLTEMVNSGQLPPVKERLPKEPLVFATGTMVDGVGEYGGVFRHVIGGRPEGWNWMAGLHQGWGGINITMQECLVRKGPLWQVKASEQDGPLPNLAREWSWSNDRRVLTMHLIEGAKWSDGDPFDTDDIEFWWEDNVLDAQVGAWMDPGVMGEGTELEILGPYSFAFKFKDPQGPARVDSLAYLQGCPGPSHVLKPQHPKYSSNSYDEYRDILPAEGNNGKIDVPVLGMYAPVLHRPDEIVVLRRNPYYWKVDEQGNQLPYFNEMHFKLSSWSDRTTQAVAGTGDFSNMENPGNYVEALKQSQAADSPTKANFGPRVLGWDIEMNLSETVGTNNAVDRELRGFFRNLDFRKAVSHAIDRDAVGQSIARGPFTHPWAGGLTSGSPYYDTSVISYFGYNKDGAEALLDKVGLTDTDGNGIRNLPSGGDLEIDLWYDTSEATDKKQVDAVVAMLADVGVRIINKPVEDIDQVANSGSFNWLLRRNHWLVPTRETARHLPVSPTGPAQHMAADGNRNLFDFEERMLDAYDRFSSSWDQQEVAQAARDILKEWTANVYTVGLVQAPAALLINKRIKNAHPGVPVFMFEWAEDSLLRERLWTARAEQLDELLPGVVPHINH</sequence>
<protein>
    <submittedName>
        <fullName evidence="3">Alpha-galactoside ABC transporter substrate-binding protein</fullName>
    </submittedName>
</protein>
<dbReference type="GO" id="GO:1904680">
    <property type="term" value="F:peptide transmembrane transporter activity"/>
    <property type="evidence" value="ECO:0007669"/>
    <property type="project" value="TreeGrafter"/>
</dbReference>
<feature type="signal peptide" evidence="1">
    <location>
        <begin position="1"/>
        <end position="26"/>
    </location>
</feature>
<feature type="domain" description="Solute-binding protein family 5" evidence="2">
    <location>
        <begin position="153"/>
        <end position="541"/>
    </location>
</feature>